<evidence type="ECO:0000256" key="4">
    <source>
        <dbReference type="ARBA" id="ARBA00022989"/>
    </source>
</evidence>
<accession>A0ABW5PKI2</accession>
<dbReference type="PANTHER" id="PTHR33885:SF3">
    <property type="entry name" value="PHAGE SHOCK PROTEIN C"/>
    <property type="match status" value="1"/>
</dbReference>
<proteinExistence type="predicted"/>
<evidence type="ECO:0000259" key="8">
    <source>
        <dbReference type="Pfam" id="PF04024"/>
    </source>
</evidence>
<keyword evidence="3 7" id="KW-0812">Transmembrane</keyword>
<evidence type="ECO:0000313" key="10">
    <source>
        <dbReference type="Proteomes" id="UP001597541"/>
    </source>
</evidence>
<dbReference type="RefSeq" id="WP_377606800.1">
    <property type="nucleotide sequence ID" value="NZ_JBHUME010000016.1"/>
</dbReference>
<dbReference type="Proteomes" id="UP001597541">
    <property type="component" value="Unassembled WGS sequence"/>
</dbReference>
<evidence type="ECO:0000256" key="7">
    <source>
        <dbReference type="SAM" id="Phobius"/>
    </source>
</evidence>
<reference evidence="10" key="1">
    <citation type="journal article" date="2019" name="Int. J. Syst. Evol. Microbiol.">
        <title>The Global Catalogue of Microorganisms (GCM) 10K type strain sequencing project: providing services to taxonomists for standard genome sequencing and annotation.</title>
        <authorList>
            <consortium name="The Broad Institute Genomics Platform"/>
            <consortium name="The Broad Institute Genome Sequencing Center for Infectious Disease"/>
            <person name="Wu L."/>
            <person name="Ma J."/>
        </authorList>
    </citation>
    <scope>NUCLEOTIDE SEQUENCE [LARGE SCALE GENOMIC DNA]</scope>
    <source>
        <strain evidence="10">KCTC 3950</strain>
    </source>
</reference>
<comment type="subcellular location">
    <subcellularLocation>
        <location evidence="1">Cell membrane</location>
        <topology evidence="1">Single-pass membrane protein</topology>
    </subcellularLocation>
</comment>
<evidence type="ECO:0000256" key="6">
    <source>
        <dbReference type="SAM" id="MobiDB-lite"/>
    </source>
</evidence>
<sequence>MKRLYRSQRDRKIFGICGGLAEQFNIDATLLRLLVVIAAFFSGGVVIPIYILAALVIPKEPTFGGPFHDPFQASPFGGTPSPGGSKFTNGFNGFNPNQNQASQLDEMMKDVEKKAMKREIEELKAKLAKLEKGDV</sequence>
<dbReference type="InterPro" id="IPR052027">
    <property type="entry name" value="PspC"/>
</dbReference>
<evidence type="ECO:0000256" key="1">
    <source>
        <dbReference type="ARBA" id="ARBA00004162"/>
    </source>
</evidence>
<organism evidence="9 10">
    <name type="scientific">Paenibacillus gansuensis</name>
    <dbReference type="NCBI Taxonomy" id="306542"/>
    <lineage>
        <taxon>Bacteria</taxon>
        <taxon>Bacillati</taxon>
        <taxon>Bacillota</taxon>
        <taxon>Bacilli</taxon>
        <taxon>Bacillales</taxon>
        <taxon>Paenibacillaceae</taxon>
        <taxon>Paenibacillus</taxon>
    </lineage>
</organism>
<feature type="domain" description="Phage shock protein PspC N-terminal" evidence="8">
    <location>
        <begin position="2"/>
        <end position="60"/>
    </location>
</feature>
<comment type="caution">
    <text evidence="9">The sequence shown here is derived from an EMBL/GenBank/DDBJ whole genome shotgun (WGS) entry which is preliminary data.</text>
</comment>
<evidence type="ECO:0000256" key="3">
    <source>
        <dbReference type="ARBA" id="ARBA00022692"/>
    </source>
</evidence>
<feature type="transmembrane region" description="Helical" evidence="7">
    <location>
        <begin position="33"/>
        <end position="57"/>
    </location>
</feature>
<evidence type="ECO:0000256" key="5">
    <source>
        <dbReference type="ARBA" id="ARBA00023136"/>
    </source>
</evidence>
<keyword evidence="2" id="KW-1003">Cell membrane</keyword>
<dbReference type="InterPro" id="IPR007168">
    <property type="entry name" value="Phageshock_PspC_N"/>
</dbReference>
<protein>
    <submittedName>
        <fullName evidence="9">PspC domain-containing protein</fullName>
    </submittedName>
</protein>
<evidence type="ECO:0000313" key="9">
    <source>
        <dbReference type="EMBL" id="MFD2615163.1"/>
    </source>
</evidence>
<keyword evidence="4 7" id="KW-1133">Transmembrane helix</keyword>
<feature type="region of interest" description="Disordered" evidence="6">
    <location>
        <begin position="68"/>
        <end position="99"/>
    </location>
</feature>
<evidence type="ECO:0000256" key="2">
    <source>
        <dbReference type="ARBA" id="ARBA00022475"/>
    </source>
</evidence>
<feature type="compositionally biased region" description="Low complexity" evidence="6">
    <location>
        <begin position="74"/>
        <end position="99"/>
    </location>
</feature>
<name>A0ABW5PKI2_9BACL</name>
<keyword evidence="5 7" id="KW-0472">Membrane</keyword>
<gene>
    <name evidence="9" type="ORF">ACFSUF_22340</name>
</gene>
<dbReference type="PANTHER" id="PTHR33885">
    <property type="entry name" value="PHAGE SHOCK PROTEIN C"/>
    <property type="match status" value="1"/>
</dbReference>
<dbReference type="Pfam" id="PF04024">
    <property type="entry name" value="PspC"/>
    <property type="match status" value="1"/>
</dbReference>
<dbReference type="EMBL" id="JBHUME010000016">
    <property type="protein sequence ID" value="MFD2615163.1"/>
    <property type="molecule type" value="Genomic_DNA"/>
</dbReference>
<keyword evidence="10" id="KW-1185">Reference proteome</keyword>